<evidence type="ECO:0000256" key="5">
    <source>
        <dbReference type="ARBA" id="ARBA00023139"/>
    </source>
</evidence>
<evidence type="ECO:0000256" key="7">
    <source>
        <dbReference type="SAM" id="MobiDB-lite"/>
    </source>
</evidence>
<feature type="transmembrane region" description="Helical" evidence="8">
    <location>
        <begin position="17"/>
        <end position="39"/>
    </location>
</feature>
<evidence type="ECO:0000256" key="2">
    <source>
        <dbReference type="ARBA" id="ARBA00008973"/>
    </source>
</evidence>
<keyword evidence="4 8" id="KW-0472">Membrane</keyword>
<evidence type="ECO:0000256" key="6">
    <source>
        <dbReference type="ARBA" id="ARBA00023288"/>
    </source>
</evidence>
<dbReference type="PANTHER" id="PTHR30429:SF3">
    <property type="entry name" value="LIPOPROTEIN"/>
    <property type="match status" value="1"/>
</dbReference>
<keyword evidence="10" id="KW-1185">Reference proteome</keyword>
<accession>A0ABN1ZGD1</accession>
<evidence type="ECO:0000256" key="1">
    <source>
        <dbReference type="ARBA" id="ARBA00004635"/>
    </source>
</evidence>
<dbReference type="RefSeq" id="WP_204607296.1">
    <property type="nucleotide sequence ID" value="NZ_BAAAJX010000017.1"/>
</dbReference>
<reference evidence="9 10" key="1">
    <citation type="journal article" date="2019" name="Int. J. Syst. Evol. Microbiol.">
        <title>The Global Catalogue of Microorganisms (GCM) 10K type strain sequencing project: providing services to taxonomists for standard genome sequencing and annotation.</title>
        <authorList>
            <consortium name="The Broad Institute Genomics Platform"/>
            <consortium name="The Broad Institute Genome Sequencing Center for Infectious Disease"/>
            <person name="Wu L."/>
            <person name="Ma J."/>
        </authorList>
    </citation>
    <scope>NUCLEOTIDE SEQUENCE [LARGE SCALE GENOMIC DNA]</scope>
    <source>
        <strain evidence="9 10">JCM 12140</strain>
    </source>
</reference>
<dbReference type="PANTHER" id="PTHR30429">
    <property type="entry name" value="D-METHIONINE-BINDING LIPOPROTEIN METQ"/>
    <property type="match status" value="1"/>
</dbReference>
<keyword evidence="5" id="KW-0564">Palmitate</keyword>
<evidence type="ECO:0000256" key="8">
    <source>
        <dbReference type="SAM" id="Phobius"/>
    </source>
</evidence>
<comment type="similarity">
    <text evidence="2">Belongs to the NlpA lipoprotein family.</text>
</comment>
<feature type="compositionally biased region" description="Basic and acidic residues" evidence="7">
    <location>
        <begin position="310"/>
        <end position="320"/>
    </location>
</feature>
<evidence type="ECO:0000313" key="10">
    <source>
        <dbReference type="Proteomes" id="UP001501742"/>
    </source>
</evidence>
<dbReference type="Gene3D" id="3.40.190.10">
    <property type="entry name" value="Periplasmic binding protein-like II"/>
    <property type="match status" value="2"/>
</dbReference>
<feature type="region of interest" description="Disordered" evidence="7">
    <location>
        <begin position="298"/>
        <end position="320"/>
    </location>
</feature>
<sequence>MSATPVLPDRPQRKRPLGWIIAAAVVVVAIIVAVVVVAVRGGGSDQAGAAGSGSDRKAQTVTIGVADKALPYWNTYTALAKQRLNVTVKLTNFADYSLPNPALKDGQVDINQFQHIQYLANYNVTAKDDLQPIGSTAVYPLPLYATKYDEVSAIPEGAKVAIPNDAINEARALLVLQSAKLIELRDGGSAFSTTDDIASHKVDVQPLDASQTANALQQGSVAAAVVNNNFATAAGLPASDKVFTDDPSSSSAAPYVNVFAVRNEDKDNTTYRDLVELFQDSAVQKDFTKDYPDAVARDEKASTLQDELATVERDAKAAAE</sequence>
<dbReference type="Pfam" id="PF03180">
    <property type="entry name" value="Lipoprotein_9"/>
    <property type="match status" value="1"/>
</dbReference>
<protein>
    <submittedName>
        <fullName evidence="9">MetQ/NlpA family ABC transporter substrate-binding protein</fullName>
    </submittedName>
</protein>
<dbReference type="InterPro" id="IPR004872">
    <property type="entry name" value="Lipoprotein_NlpA"/>
</dbReference>
<comment type="caution">
    <text evidence="9">The sequence shown here is derived from an EMBL/GenBank/DDBJ whole genome shotgun (WGS) entry which is preliminary data.</text>
</comment>
<dbReference type="SUPFAM" id="SSF53850">
    <property type="entry name" value="Periplasmic binding protein-like II"/>
    <property type="match status" value="1"/>
</dbReference>
<keyword evidence="8" id="KW-0812">Transmembrane</keyword>
<dbReference type="Proteomes" id="UP001501742">
    <property type="component" value="Unassembled WGS sequence"/>
</dbReference>
<organism evidence="9 10">
    <name type="scientific">Curtobacterium herbarum</name>
    <dbReference type="NCBI Taxonomy" id="150122"/>
    <lineage>
        <taxon>Bacteria</taxon>
        <taxon>Bacillati</taxon>
        <taxon>Actinomycetota</taxon>
        <taxon>Actinomycetes</taxon>
        <taxon>Micrococcales</taxon>
        <taxon>Microbacteriaceae</taxon>
        <taxon>Curtobacterium</taxon>
    </lineage>
</organism>
<comment type="subcellular location">
    <subcellularLocation>
        <location evidence="1">Membrane</location>
        <topology evidence="1">Lipid-anchor</topology>
    </subcellularLocation>
</comment>
<evidence type="ECO:0000313" key="9">
    <source>
        <dbReference type="EMBL" id="GAA1494580.1"/>
    </source>
</evidence>
<keyword evidence="3" id="KW-0732">Signal</keyword>
<gene>
    <name evidence="9" type="ORF">GCM10009627_29260</name>
</gene>
<evidence type="ECO:0000256" key="4">
    <source>
        <dbReference type="ARBA" id="ARBA00023136"/>
    </source>
</evidence>
<evidence type="ECO:0000256" key="3">
    <source>
        <dbReference type="ARBA" id="ARBA00022729"/>
    </source>
</evidence>
<keyword evidence="6" id="KW-0449">Lipoprotein</keyword>
<proteinExistence type="inferred from homology"/>
<keyword evidence="8" id="KW-1133">Transmembrane helix</keyword>
<name>A0ABN1ZGD1_9MICO</name>
<dbReference type="EMBL" id="BAAAJX010000017">
    <property type="protein sequence ID" value="GAA1494580.1"/>
    <property type="molecule type" value="Genomic_DNA"/>
</dbReference>